<sequence>MSALLDDDFLAMDQQRCVEARAAMEAYILVRGVMRNAIQTERAAEEAFTAAWKARREALALLEIAYIKQFHANCDMCSTPLCYSRPTTSLLDAVSYCEERNIDEGLAEVDAVEKAADEAAEEYNMMQAMVAGLEGEGEPEAPPAFVFGGPASGQASTTSFFRPLPLPAGGFFGPAGLARSTNSTAANAASSSRVQLQPGVSEQHNGFTSHDDL</sequence>
<keyword evidence="4" id="KW-1185">Reference proteome</keyword>
<proteinExistence type="predicted"/>
<feature type="compositionally biased region" description="Polar residues" evidence="2">
    <location>
        <begin position="194"/>
        <end position="213"/>
    </location>
</feature>
<gene>
    <name evidence="3" type="ORF">FA09DRAFT_340578</name>
</gene>
<evidence type="ECO:0000313" key="3">
    <source>
        <dbReference type="EMBL" id="PWN96009.1"/>
    </source>
</evidence>
<dbReference type="EMBL" id="KZ819301">
    <property type="protein sequence ID" value="PWN96009.1"/>
    <property type="molecule type" value="Genomic_DNA"/>
</dbReference>
<dbReference type="AlphaFoldDB" id="A0A316Z350"/>
<dbReference type="GeneID" id="37271874"/>
<feature type="compositionally biased region" description="Low complexity" evidence="2">
    <location>
        <begin position="182"/>
        <end position="193"/>
    </location>
</feature>
<protein>
    <submittedName>
        <fullName evidence="3">Uncharacterized protein</fullName>
    </submittedName>
</protein>
<keyword evidence="1" id="KW-0175">Coiled coil</keyword>
<reference evidence="3 4" key="1">
    <citation type="journal article" date="2018" name="Mol. Biol. Evol.">
        <title>Broad Genomic Sampling Reveals a Smut Pathogenic Ancestry of the Fungal Clade Ustilaginomycotina.</title>
        <authorList>
            <person name="Kijpornyongpan T."/>
            <person name="Mondo S.J."/>
            <person name="Barry K."/>
            <person name="Sandor L."/>
            <person name="Lee J."/>
            <person name="Lipzen A."/>
            <person name="Pangilinan J."/>
            <person name="LaButti K."/>
            <person name="Hainaut M."/>
            <person name="Henrissat B."/>
            <person name="Grigoriev I.V."/>
            <person name="Spatafora J.W."/>
            <person name="Aime M.C."/>
        </authorList>
    </citation>
    <scope>NUCLEOTIDE SEQUENCE [LARGE SCALE GENOMIC DNA]</scope>
    <source>
        <strain evidence="3 4">MCA 4186</strain>
    </source>
</reference>
<evidence type="ECO:0000313" key="4">
    <source>
        <dbReference type="Proteomes" id="UP000245946"/>
    </source>
</evidence>
<dbReference type="Proteomes" id="UP000245946">
    <property type="component" value="Unassembled WGS sequence"/>
</dbReference>
<evidence type="ECO:0000256" key="1">
    <source>
        <dbReference type="SAM" id="Coils"/>
    </source>
</evidence>
<feature type="coiled-coil region" evidence="1">
    <location>
        <begin position="102"/>
        <end position="136"/>
    </location>
</feature>
<accession>A0A316Z350</accession>
<feature type="region of interest" description="Disordered" evidence="2">
    <location>
        <begin position="182"/>
        <end position="213"/>
    </location>
</feature>
<name>A0A316Z350_9BASI</name>
<evidence type="ECO:0000256" key="2">
    <source>
        <dbReference type="SAM" id="MobiDB-lite"/>
    </source>
</evidence>
<organism evidence="3 4">
    <name type="scientific">Tilletiopsis washingtonensis</name>
    <dbReference type="NCBI Taxonomy" id="58919"/>
    <lineage>
        <taxon>Eukaryota</taxon>
        <taxon>Fungi</taxon>
        <taxon>Dikarya</taxon>
        <taxon>Basidiomycota</taxon>
        <taxon>Ustilaginomycotina</taxon>
        <taxon>Exobasidiomycetes</taxon>
        <taxon>Entylomatales</taxon>
        <taxon>Entylomatales incertae sedis</taxon>
        <taxon>Tilletiopsis</taxon>
    </lineage>
</organism>
<dbReference type="RefSeq" id="XP_025596288.1">
    <property type="nucleotide sequence ID" value="XM_025744330.1"/>
</dbReference>